<protein>
    <submittedName>
        <fullName evidence="2">Uncharacterized protein</fullName>
    </submittedName>
</protein>
<evidence type="ECO:0000256" key="1">
    <source>
        <dbReference type="SAM" id="MobiDB-lite"/>
    </source>
</evidence>
<dbReference type="AlphaFoldDB" id="A0AAE0FF28"/>
<feature type="region of interest" description="Disordered" evidence="1">
    <location>
        <begin position="1"/>
        <end position="31"/>
    </location>
</feature>
<feature type="compositionally biased region" description="Acidic residues" evidence="1">
    <location>
        <begin position="7"/>
        <end position="19"/>
    </location>
</feature>
<feature type="region of interest" description="Disordered" evidence="1">
    <location>
        <begin position="62"/>
        <end position="123"/>
    </location>
</feature>
<gene>
    <name evidence="2" type="ORF">CYMTET_32620</name>
</gene>
<evidence type="ECO:0000313" key="2">
    <source>
        <dbReference type="EMBL" id="KAK3258330.1"/>
    </source>
</evidence>
<accession>A0AAE0FF28</accession>
<reference evidence="2 3" key="1">
    <citation type="journal article" date="2015" name="Genome Biol. Evol.">
        <title>Comparative Genomics of a Bacterivorous Green Alga Reveals Evolutionary Causalities and Consequences of Phago-Mixotrophic Mode of Nutrition.</title>
        <authorList>
            <person name="Burns J.A."/>
            <person name="Paasch A."/>
            <person name="Narechania A."/>
            <person name="Kim E."/>
        </authorList>
    </citation>
    <scope>NUCLEOTIDE SEQUENCE [LARGE SCALE GENOMIC DNA]</scope>
    <source>
        <strain evidence="2 3">PLY_AMNH</strain>
    </source>
</reference>
<dbReference type="Proteomes" id="UP001190700">
    <property type="component" value="Unassembled WGS sequence"/>
</dbReference>
<name>A0AAE0FF28_9CHLO</name>
<proteinExistence type="predicted"/>
<dbReference type="EMBL" id="LGRX02019612">
    <property type="protein sequence ID" value="KAK3258330.1"/>
    <property type="molecule type" value="Genomic_DNA"/>
</dbReference>
<feature type="compositionally biased region" description="Acidic residues" evidence="1">
    <location>
        <begin position="77"/>
        <end position="95"/>
    </location>
</feature>
<evidence type="ECO:0000313" key="3">
    <source>
        <dbReference type="Proteomes" id="UP001190700"/>
    </source>
</evidence>
<sequence>MGYMGEDMAEEAEADDDGGEDAKTRRRHSAVAWDGRRRTEYRVASHAICAYDSKLYIWGGFGPDPRTGASTEVKAEEYEDEEKEEEEDEEVEGGEVAERGPATSFTWYACPRDRTTQAGSLQS</sequence>
<comment type="caution">
    <text evidence="2">The sequence shown here is derived from an EMBL/GenBank/DDBJ whole genome shotgun (WGS) entry which is preliminary data.</text>
</comment>
<organism evidence="2 3">
    <name type="scientific">Cymbomonas tetramitiformis</name>
    <dbReference type="NCBI Taxonomy" id="36881"/>
    <lineage>
        <taxon>Eukaryota</taxon>
        <taxon>Viridiplantae</taxon>
        <taxon>Chlorophyta</taxon>
        <taxon>Pyramimonadophyceae</taxon>
        <taxon>Pyramimonadales</taxon>
        <taxon>Pyramimonadaceae</taxon>
        <taxon>Cymbomonas</taxon>
    </lineage>
</organism>
<keyword evidence="3" id="KW-1185">Reference proteome</keyword>